<dbReference type="InterPro" id="IPR041736">
    <property type="entry name" value="4OHPhenylPyrv_dOase_N"/>
</dbReference>
<evidence type="ECO:0000313" key="3">
    <source>
        <dbReference type="EMBL" id="VDK19968.1"/>
    </source>
</evidence>
<accession>A0A0M3J4V6</accession>
<keyword evidence="1" id="KW-0479">Metal-binding</keyword>
<evidence type="ECO:0000313" key="5">
    <source>
        <dbReference type="WBParaSite" id="ASIM_0000257901-mRNA-1"/>
    </source>
</evidence>
<dbReference type="OrthoDB" id="414569at2759"/>
<sequence length="200" mass="22441">MLGLLKARFMFTSSNDENEDYASFLIKHGDNVKDVAFKVNDLNSTLQCILKNGGYLLSDAKTLSDKFGSVEIATVATAQSDMRHTLIEAHNYKGIFLPGFSAYKNNFLAEKLERIPVATLDHVVENFPVGGMDDVTKWYHDTLNLQRFWSIDENVCHSEYSAMKSILLTNPSHSIQVAIAEPVPNTKRGRSQIQVNDQLN</sequence>
<evidence type="ECO:0000259" key="2">
    <source>
        <dbReference type="Pfam" id="PF00903"/>
    </source>
</evidence>
<dbReference type="GO" id="GO:0046872">
    <property type="term" value="F:metal ion binding"/>
    <property type="evidence" value="ECO:0007669"/>
    <property type="project" value="UniProtKB-KW"/>
</dbReference>
<dbReference type="WBParaSite" id="ASIM_0000257901-mRNA-1">
    <property type="protein sequence ID" value="ASIM_0000257901-mRNA-1"/>
    <property type="gene ID" value="ASIM_0000257901"/>
</dbReference>
<dbReference type="InterPro" id="IPR029068">
    <property type="entry name" value="Glyas_Bleomycin-R_OHBP_Dase"/>
</dbReference>
<dbReference type="GO" id="GO:0006572">
    <property type="term" value="P:L-tyrosine catabolic process"/>
    <property type="evidence" value="ECO:0007669"/>
    <property type="project" value="TreeGrafter"/>
</dbReference>
<name>A0A0M3J4V6_ANISI</name>
<reference evidence="3 4" key="2">
    <citation type="submission" date="2018-11" db="EMBL/GenBank/DDBJ databases">
        <authorList>
            <consortium name="Pathogen Informatics"/>
        </authorList>
    </citation>
    <scope>NUCLEOTIDE SEQUENCE [LARGE SCALE GENOMIC DNA]</scope>
</reference>
<dbReference type="GO" id="GO:0005789">
    <property type="term" value="C:endoplasmic reticulum membrane"/>
    <property type="evidence" value="ECO:0007669"/>
    <property type="project" value="TreeGrafter"/>
</dbReference>
<organism evidence="5">
    <name type="scientific">Anisakis simplex</name>
    <name type="common">Herring worm</name>
    <dbReference type="NCBI Taxonomy" id="6269"/>
    <lineage>
        <taxon>Eukaryota</taxon>
        <taxon>Metazoa</taxon>
        <taxon>Ecdysozoa</taxon>
        <taxon>Nematoda</taxon>
        <taxon>Chromadorea</taxon>
        <taxon>Rhabditida</taxon>
        <taxon>Spirurina</taxon>
        <taxon>Ascaridomorpha</taxon>
        <taxon>Ascaridoidea</taxon>
        <taxon>Anisakidae</taxon>
        <taxon>Anisakis</taxon>
        <taxon>Anisakis simplex complex</taxon>
    </lineage>
</organism>
<dbReference type="InterPro" id="IPR004360">
    <property type="entry name" value="Glyas_Fos-R_dOase_dom"/>
</dbReference>
<dbReference type="AlphaFoldDB" id="A0A0M3J4V6"/>
<gene>
    <name evidence="3" type="ORF">ASIM_LOCUS2439</name>
</gene>
<dbReference type="SUPFAM" id="SSF54593">
    <property type="entry name" value="Glyoxalase/Bleomycin resistance protein/Dihydroxybiphenyl dioxygenase"/>
    <property type="match status" value="1"/>
</dbReference>
<dbReference type="CDD" id="cd08342">
    <property type="entry name" value="HPPD_N_like"/>
    <property type="match status" value="1"/>
</dbReference>
<dbReference type="EMBL" id="UYRR01003260">
    <property type="protein sequence ID" value="VDK19968.1"/>
    <property type="molecule type" value="Genomic_DNA"/>
</dbReference>
<dbReference type="Pfam" id="PF00903">
    <property type="entry name" value="Glyoxalase"/>
    <property type="match status" value="1"/>
</dbReference>
<dbReference type="PANTHER" id="PTHR11959:SF3">
    <property type="entry name" value="PROTEIN C31H2.4-RELATED"/>
    <property type="match status" value="1"/>
</dbReference>
<dbReference type="InterPro" id="IPR005956">
    <property type="entry name" value="4OHPhenylPyrv_dOase"/>
</dbReference>
<protein>
    <submittedName>
        <fullName evidence="5">Glyoxalase domain-containing protein</fullName>
    </submittedName>
</protein>
<keyword evidence="4" id="KW-1185">Reference proteome</keyword>
<dbReference type="PANTHER" id="PTHR11959">
    <property type="entry name" value="4-HYDROXYPHENYLPYRUVATE DIOXYGENASE"/>
    <property type="match status" value="1"/>
</dbReference>
<dbReference type="GO" id="GO:0000139">
    <property type="term" value="C:Golgi membrane"/>
    <property type="evidence" value="ECO:0007669"/>
    <property type="project" value="TreeGrafter"/>
</dbReference>
<dbReference type="Proteomes" id="UP000267096">
    <property type="component" value="Unassembled WGS sequence"/>
</dbReference>
<proteinExistence type="predicted"/>
<dbReference type="GO" id="GO:0003868">
    <property type="term" value="F:4-hydroxyphenylpyruvate dioxygenase activity"/>
    <property type="evidence" value="ECO:0007669"/>
    <property type="project" value="InterPro"/>
</dbReference>
<reference evidence="5" key="1">
    <citation type="submission" date="2017-02" db="UniProtKB">
        <authorList>
            <consortium name="WormBaseParasite"/>
        </authorList>
    </citation>
    <scope>IDENTIFICATION</scope>
</reference>
<dbReference type="Gene3D" id="3.10.180.10">
    <property type="entry name" value="2,3-Dihydroxybiphenyl 1,2-Dioxygenase, domain 1"/>
    <property type="match status" value="2"/>
</dbReference>
<evidence type="ECO:0000313" key="4">
    <source>
        <dbReference type="Proteomes" id="UP000267096"/>
    </source>
</evidence>
<feature type="domain" description="Glyoxalase/fosfomycin resistance/dioxygenase" evidence="2">
    <location>
        <begin position="120"/>
        <end position="189"/>
    </location>
</feature>
<evidence type="ECO:0000256" key="1">
    <source>
        <dbReference type="ARBA" id="ARBA00022723"/>
    </source>
</evidence>